<gene>
    <name evidence="2" type="ORF">PanWU01x14_281150</name>
</gene>
<organism evidence="2 3">
    <name type="scientific">Parasponia andersonii</name>
    <name type="common">Sponia andersonii</name>
    <dbReference type="NCBI Taxonomy" id="3476"/>
    <lineage>
        <taxon>Eukaryota</taxon>
        <taxon>Viridiplantae</taxon>
        <taxon>Streptophyta</taxon>
        <taxon>Embryophyta</taxon>
        <taxon>Tracheophyta</taxon>
        <taxon>Spermatophyta</taxon>
        <taxon>Magnoliopsida</taxon>
        <taxon>eudicotyledons</taxon>
        <taxon>Gunneridae</taxon>
        <taxon>Pentapetalae</taxon>
        <taxon>rosids</taxon>
        <taxon>fabids</taxon>
        <taxon>Rosales</taxon>
        <taxon>Cannabaceae</taxon>
        <taxon>Parasponia</taxon>
    </lineage>
</organism>
<reference evidence="3" key="1">
    <citation type="submission" date="2016-06" db="EMBL/GenBank/DDBJ databases">
        <title>Parallel loss of symbiosis genes in relatives of nitrogen-fixing non-legume Parasponia.</title>
        <authorList>
            <person name="Van Velzen R."/>
            <person name="Holmer R."/>
            <person name="Bu F."/>
            <person name="Rutten L."/>
            <person name="Van Zeijl A."/>
            <person name="Liu W."/>
            <person name="Santuari L."/>
            <person name="Cao Q."/>
            <person name="Sharma T."/>
            <person name="Shen D."/>
            <person name="Roswanjaya Y."/>
            <person name="Wardhani T."/>
            <person name="Kalhor M.S."/>
            <person name="Jansen J."/>
            <person name="Van den Hoogen J."/>
            <person name="Gungor B."/>
            <person name="Hartog M."/>
            <person name="Hontelez J."/>
            <person name="Verver J."/>
            <person name="Yang W.-C."/>
            <person name="Schijlen E."/>
            <person name="Repin R."/>
            <person name="Schilthuizen M."/>
            <person name="Schranz E."/>
            <person name="Heidstra R."/>
            <person name="Miyata K."/>
            <person name="Fedorova E."/>
            <person name="Kohlen W."/>
            <person name="Bisseling T."/>
            <person name="Smit S."/>
            <person name="Geurts R."/>
        </authorList>
    </citation>
    <scope>NUCLEOTIDE SEQUENCE [LARGE SCALE GENOMIC DNA]</scope>
    <source>
        <strain evidence="3">cv. WU1-14</strain>
    </source>
</reference>
<name>A0A2P5B170_PARAD</name>
<proteinExistence type="predicted"/>
<feature type="compositionally biased region" description="Polar residues" evidence="1">
    <location>
        <begin position="23"/>
        <end position="45"/>
    </location>
</feature>
<dbReference type="OrthoDB" id="10565064at2759"/>
<evidence type="ECO:0000256" key="1">
    <source>
        <dbReference type="SAM" id="MobiDB-lite"/>
    </source>
</evidence>
<protein>
    <submittedName>
        <fullName evidence="2">Uncharacterized protein</fullName>
    </submittedName>
</protein>
<accession>A0A2P5B170</accession>
<evidence type="ECO:0000313" key="2">
    <source>
        <dbReference type="EMBL" id="PON42560.1"/>
    </source>
</evidence>
<dbReference type="AlphaFoldDB" id="A0A2P5B170"/>
<sequence>MWERDSPDPFPLGSAPIFLGSMNPKQQRPKQSLSTTTNPSSDSNRVGLTMPIPLLLRLTRAAIMFFLRSDSNGVGLTILLLRLTRPVIMVFRSSDSNRVGLVTMLILMLLRQTRPAIMFPRSSDSYRVGPTKLSRVLVLLLLGYSLNLEQVAVVGRVVFFFARTELR</sequence>
<dbReference type="Proteomes" id="UP000237105">
    <property type="component" value="Unassembled WGS sequence"/>
</dbReference>
<evidence type="ECO:0000313" key="3">
    <source>
        <dbReference type="Proteomes" id="UP000237105"/>
    </source>
</evidence>
<keyword evidence="3" id="KW-1185">Reference proteome</keyword>
<comment type="caution">
    <text evidence="2">The sequence shown here is derived from an EMBL/GenBank/DDBJ whole genome shotgun (WGS) entry which is preliminary data.</text>
</comment>
<feature type="region of interest" description="Disordered" evidence="1">
    <location>
        <begin position="17"/>
        <end position="45"/>
    </location>
</feature>
<dbReference type="EMBL" id="JXTB01000390">
    <property type="protein sequence ID" value="PON42560.1"/>
    <property type="molecule type" value="Genomic_DNA"/>
</dbReference>